<accession>A0A328CAH4</accession>
<evidence type="ECO:0000313" key="5">
    <source>
        <dbReference type="Proteomes" id="UP000249169"/>
    </source>
</evidence>
<reference evidence="4 5" key="1">
    <citation type="submission" date="2018-05" db="EMBL/GenBank/DDBJ databases">
        <title>Lujinxingia marina gen. nov. sp. nov., a new facultative anaerobic member of the class Deltaproteobacteria, and proposal of Lujinxingaceae fam. nov.</title>
        <authorList>
            <person name="Li C.-M."/>
        </authorList>
    </citation>
    <scope>NUCLEOTIDE SEQUENCE [LARGE SCALE GENOMIC DNA]</scope>
    <source>
        <strain evidence="4 5">B210</strain>
    </source>
</reference>
<feature type="chain" id="PRO_5016250051" description="SbsA Ig-like domain-containing protein" evidence="3">
    <location>
        <begin position="24"/>
        <end position="375"/>
    </location>
</feature>
<protein>
    <recommendedName>
        <fullName evidence="6">SbsA Ig-like domain-containing protein</fullName>
    </recommendedName>
</protein>
<comment type="caution">
    <text evidence="4">The sequence shown here is derived from an EMBL/GenBank/DDBJ whole genome shotgun (WGS) entry which is preliminary data.</text>
</comment>
<dbReference type="AlphaFoldDB" id="A0A328CAH4"/>
<feature type="signal peptide" evidence="3">
    <location>
        <begin position="1"/>
        <end position="23"/>
    </location>
</feature>
<name>A0A328CAH4_9DELT</name>
<keyword evidence="5" id="KW-1185">Reference proteome</keyword>
<keyword evidence="2" id="KW-1133">Transmembrane helix</keyword>
<organism evidence="4 5">
    <name type="scientific">Lujinxingia litoralis</name>
    <dbReference type="NCBI Taxonomy" id="2211119"/>
    <lineage>
        <taxon>Bacteria</taxon>
        <taxon>Deltaproteobacteria</taxon>
        <taxon>Bradymonadales</taxon>
        <taxon>Lujinxingiaceae</taxon>
        <taxon>Lujinxingia</taxon>
    </lineage>
</organism>
<gene>
    <name evidence="4" type="ORF">DL240_00765</name>
</gene>
<keyword evidence="2" id="KW-0812">Transmembrane</keyword>
<dbReference type="Proteomes" id="UP000249169">
    <property type="component" value="Unassembled WGS sequence"/>
</dbReference>
<keyword evidence="3" id="KW-0732">Signal</keyword>
<evidence type="ECO:0000313" key="4">
    <source>
        <dbReference type="EMBL" id="RAL24774.1"/>
    </source>
</evidence>
<keyword evidence="2" id="KW-0472">Membrane</keyword>
<evidence type="ECO:0000256" key="2">
    <source>
        <dbReference type="SAM" id="Phobius"/>
    </source>
</evidence>
<evidence type="ECO:0000256" key="1">
    <source>
        <dbReference type="SAM" id="MobiDB-lite"/>
    </source>
</evidence>
<evidence type="ECO:0000256" key="3">
    <source>
        <dbReference type="SAM" id="SignalP"/>
    </source>
</evidence>
<evidence type="ECO:0008006" key="6">
    <source>
        <dbReference type="Google" id="ProtNLM"/>
    </source>
</evidence>
<dbReference type="EMBL" id="QHKO01000001">
    <property type="protein sequence ID" value="RAL24774.1"/>
    <property type="molecule type" value="Genomic_DNA"/>
</dbReference>
<sequence length="375" mass="39177">MMSMLVMRGVVVAGIAGAGLVLASDEVEACSVPPVDTVQIVGGEVAVLPANFGIPLKISRSVDGDGVEVVIFDEAGEEVPSTLQVLNQRRGRGAPWMDCSPGVLEMREAVYLKPVESLVPGESYQVVVRAGVDTGTEGGPWSEEAFGFEAVEEQEVQALAGVEVVNAEVRVDTRAKSYECCSCSSCGGGACCASDDFRECWYTSDLRSPQVVGELGSVPNAGQVWVQVLNGEGDVASEGLASEFSQVNVLYSGEGAGVYCLQVHARHLLSGEEVRSEQVCATTDEGSIFGEVARDVERPGQCDSSEVPQEEVDAGEPDAQDEPEEEVDAGEPDAQDEDGEGGGCGVAGGGVGGVAWLLGALLALMGRRRQLGQMR</sequence>
<feature type="region of interest" description="Disordered" evidence="1">
    <location>
        <begin position="293"/>
        <end position="346"/>
    </location>
</feature>
<proteinExistence type="predicted"/>
<feature type="transmembrane region" description="Helical" evidence="2">
    <location>
        <begin position="345"/>
        <end position="365"/>
    </location>
</feature>
<feature type="compositionally biased region" description="Acidic residues" evidence="1">
    <location>
        <begin position="308"/>
        <end position="340"/>
    </location>
</feature>